<dbReference type="Proteomes" id="UP000023152">
    <property type="component" value="Unassembled WGS sequence"/>
</dbReference>
<sequence>MQGNFFRACQIFHRDFDSLSYGEKPQVPESYLLDAYLDYITALIGHGSPHVALEISNKLISEASDKCRQYRQEVSDNFWGGGRMVKKAYYFQGLIYEMRNDKDSAFKCYRMAASLAMDSFREGVMKKIENTNKQDLKEGNDIALSTITNLPSSNESENSTNAVRSTELDVNLDNMPEDKQSEYDLMDQPGLYPSISDVHRNNSQMSSNNPFFSSVVSDPNEVLRNFGENDSLKLSETPERALAECQEMDECLTLVNLKDRLGSVMEKNEVILGDIANIDVKNIWNLNLMARDFADNLKNDIDGNFNSITGFYELAKICRVEKYAKTLEKCGQFSFLQNRLMEIFSSPADDIDTLIDKFIESLGIFLYGPKSRLRYGLYFYGKKLKHLKIMQSNQHLI</sequence>
<name>X6N0A1_RETFI</name>
<protein>
    <submittedName>
        <fullName evidence="1">Uncharacterized protein</fullName>
    </submittedName>
</protein>
<keyword evidence="2" id="KW-1185">Reference proteome</keyword>
<proteinExistence type="predicted"/>
<organism evidence="1 2">
    <name type="scientific">Reticulomyxa filosa</name>
    <dbReference type="NCBI Taxonomy" id="46433"/>
    <lineage>
        <taxon>Eukaryota</taxon>
        <taxon>Sar</taxon>
        <taxon>Rhizaria</taxon>
        <taxon>Retaria</taxon>
        <taxon>Foraminifera</taxon>
        <taxon>Monothalamids</taxon>
        <taxon>Reticulomyxidae</taxon>
        <taxon>Reticulomyxa</taxon>
    </lineage>
</organism>
<gene>
    <name evidence="1" type="ORF">RFI_18060</name>
</gene>
<evidence type="ECO:0000313" key="2">
    <source>
        <dbReference type="Proteomes" id="UP000023152"/>
    </source>
</evidence>
<accession>X6N0A1</accession>
<reference evidence="1 2" key="1">
    <citation type="journal article" date="2013" name="Curr. Biol.">
        <title>The Genome of the Foraminiferan Reticulomyxa filosa.</title>
        <authorList>
            <person name="Glockner G."/>
            <person name="Hulsmann N."/>
            <person name="Schleicher M."/>
            <person name="Noegel A.A."/>
            <person name="Eichinger L."/>
            <person name="Gallinger C."/>
            <person name="Pawlowski J."/>
            <person name="Sierra R."/>
            <person name="Euteneuer U."/>
            <person name="Pillet L."/>
            <person name="Moustafa A."/>
            <person name="Platzer M."/>
            <person name="Groth M."/>
            <person name="Szafranski K."/>
            <person name="Schliwa M."/>
        </authorList>
    </citation>
    <scope>NUCLEOTIDE SEQUENCE [LARGE SCALE GENOMIC DNA]</scope>
</reference>
<comment type="caution">
    <text evidence="1">The sequence shown here is derived from an EMBL/GenBank/DDBJ whole genome shotgun (WGS) entry which is preliminary data.</text>
</comment>
<evidence type="ECO:0000313" key="1">
    <source>
        <dbReference type="EMBL" id="ETO19169.1"/>
    </source>
</evidence>
<dbReference type="AlphaFoldDB" id="X6N0A1"/>
<dbReference type="EMBL" id="ASPP01013958">
    <property type="protein sequence ID" value="ETO19169.1"/>
    <property type="molecule type" value="Genomic_DNA"/>
</dbReference>